<dbReference type="InterPro" id="IPR036388">
    <property type="entry name" value="WH-like_DNA-bd_sf"/>
</dbReference>
<evidence type="ECO:0000256" key="4">
    <source>
        <dbReference type="ARBA" id="ARBA00023125"/>
    </source>
</evidence>
<dbReference type="PANTHER" id="PTHR30537:SF79">
    <property type="entry name" value="TRANSCRIPTIONAL REGULATOR-RELATED"/>
    <property type="match status" value="1"/>
</dbReference>
<dbReference type="PRINTS" id="PR00039">
    <property type="entry name" value="HTHLYSR"/>
</dbReference>
<keyword evidence="3" id="KW-0805">Transcription regulation</keyword>
<gene>
    <name evidence="7" type="ORF">SAMN05444158_5571</name>
</gene>
<dbReference type="CDD" id="cd08432">
    <property type="entry name" value="PBP2_GcdR_TrpI_HvrB_AmpR_like"/>
    <property type="match status" value="1"/>
</dbReference>
<organism evidence="7 8">
    <name type="scientific">Bradyrhizobium canariense</name>
    <dbReference type="NCBI Taxonomy" id="255045"/>
    <lineage>
        <taxon>Bacteria</taxon>
        <taxon>Pseudomonadati</taxon>
        <taxon>Pseudomonadota</taxon>
        <taxon>Alphaproteobacteria</taxon>
        <taxon>Hyphomicrobiales</taxon>
        <taxon>Nitrobacteraceae</taxon>
        <taxon>Bradyrhizobium</taxon>
    </lineage>
</organism>
<dbReference type="Gene3D" id="1.10.10.10">
    <property type="entry name" value="Winged helix-like DNA-binding domain superfamily/Winged helix DNA-binding domain"/>
    <property type="match status" value="1"/>
</dbReference>
<protein>
    <submittedName>
        <fullName evidence="7">LysR family transcriptional regulator, glycine cleavage system transcriptional activator</fullName>
    </submittedName>
</protein>
<keyword evidence="8" id="KW-1185">Reference proteome</keyword>
<evidence type="ECO:0000313" key="7">
    <source>
        <dbReference type="EMBL" id="SDT35344.1"/>
    </source>
</evidence>
<evidence type="ECO:0000256" key="1">
    <source>
        <dbReference type="ARBA" id="ARBA00003502"/>
    </source>
</evidence>
<name>A0A1H1ZNR7_9BRAD</name>
<dbReference type="Proteomes" id="UP000243904">
    <property type="component" value="Chromosome I"/>
</dbReference>
<reference evidence="8" key="1">
    <citation type="submission" date="2016-10" db="EMBL/GenBank/DDBJ databases">
        <authorList>
            <person name="Varghese N."/>
            <person name="Submissions S."/>
        </authorList>
    </citation>
    <scope>NUCLEOTIDE SEQUENCE [LARGE SCALE GENOMIC DNA]</scope>
    <source>
        <strain evidence="8">GAS369</strain>
    </source>
</reference>
<evidence type="ECO:0000256" key="2">
    <source>
        <dbReference type="ARBA" id="ARBA00009437"/>
    </source>
</evidence>
<dbReference type="SUPFAM" id="SSF46785">
    <property type="entry name" value="Winged helix' DNA-binding domain"/>
    <property type="match status" value="1"/>
</dbReference>
<dbReference type="InterPro" id="IPR036390">
    <property type="entry name" value="WH_DNA-bd_sf"/>
</dbReference>
<accession>A0A1H1ZNR7</accession>
<dbReference type="PANTHER" id="PTHR30537">
    <property type="entry name" value="HTH-TYPE TRANSCRIPTIONAL REGULATOR"/>
    <property type="match status" value="1"/>
</dbReference>
<dbReference type="EMBL" id="LT629750">
    <property type="protein sequence ID" value="SDT35344.1"/>
    <property type="molecule type" value="Genomic_DNA"/>
</dbReference>
<keyword evidence="5" id="KW-0804">Transcription</keyword>
<dbReference type="FunFam" id="1.10.10.10:FF:000001">
    <property type="entry name" value="LysR family transcriptional regulator"/>
    <property type="match status" value="1"/>
</dbReference>
<dbReference type="PROSITE" id="PS50931">
    <property type="entry name" value="HTH_LYSR"/>
    <property type="match status" value="1"/>
</dbReference>
<dbReference type="GO" id="GO:0003700">
    <property type="term" value="F:DNA-binding transcription factor activity"/>
    <property type="evidence" value="ECO:0007669"/>
    <property type="project" value="InterPro"/>
</dbReference>
<dbReference type="InterPro" id="IPR058163">
    <property type="entry name" value="LysR-type_TF_proteobact-type"/>
</dbReference>
<dbReference type="GO" id="GO:0006351">
    <property type="term" value="P:DNA-templated transcription"/>
    <property type="evidence" value="ECO:0007669"/>
    <property type="project" value="TreeGrafter"/>
</dbReference>
<evidence type="ECO:0000256" key="5">
    <source>
        <dbReference type="ARBA" id="ARBA00023163"/>
    </source>
</evidence>
<dbReference type="Pfam" id="PF00126">
    <property type="entry name" value="HTH_1"/>
    <property type="match status" value="1"/>
</dbReference>
<evidence type="ECO:0000259" key="6">
    <source>
        <dbReference type="PROSITE" id="PS50931"/>
    </source>
</evidence>
<evidence type="ECO:0000256" key="3">
    <source>
        <dbReference type="ARBA" id="ARBA00023015"/>
    </source>
</evidence>
<dbReference type="InterPro" id="IPR005119">
    <property type="entry name" value="LysR_subst-bd"/>
</dbReference>
<dbReference type="Gene3D" id="3.40.190.10">
    <property type="entry name" value="Periplasmic binding protein-like II"/>
    <property type="match status" value="2"/>
</dbReference>
<comment type="similarity">
    <text evidence="2">Belongs to the LysR transcriptional regulatory family.</text>
</comment>
<sequence length="294" mass="32323">MALPSLRNLQVFEVAARHPTLRAAADALFLTHGAVSRQIRALEAELGVALFTRTKRGMVLTPQGQQLQATVAEALKLMSDAAVTLGRDATNSSARLTVTVLPSFATRWLLPRLSDFQSRHPDIAVELISVMAPLDLTKKKIHLGIRNGEGKWAGVTSERLAQEKLFPVAAKNGIVGYDRLPHSAQELLEYPLLNPYDDWQRWFGRAGVTARLPLAGKTFDDANLLLQAAEAGEGVALGRKWLVADALDKGTLVRLSGPMITSLRSYYLIYPENQPLSPHAEAFAIWIRERMNDG</sequence>
<dbReference type="RefSeq" id="WP_146689597.1">
    <property type="nucleotide sequence ID" value="NZ_LT629750.1"/>
</dbReference>
<dbReference type="Pfam" id="PF03466">
    <property type="entry name" value="LysR_substrate"/>
    <property type="match status" value="1"/>
</dbReference>
<keyword evidence="4" id="KW-0238">DNA-binding</keyword>
<comment type="function">
    <text evidence="1">NodD regulates the expression of the nodABCFE genes which encode other nodulation proteins. NodD is also a negative regulator of its own expression. Binds flavonoids as inducers.</text>
</comment>
<dbReference type="SUPFAM" id="SSF53850">
    <property type="entry name" value="Periplasmic binding protein-like II"/>
    <property type="match status" value="1"/>
</dbReference>
<feature type="domain" description="HTH lysR-type" evidence="6">
    <location>
        <begin position="4"/>
        <end position="61"/>
    </location>
</feature>
<dbReference type="AlphaFoldDB" id="A0A1H1ZNR7"/>
<dbReference type="InterPro" id="IPR000847">
    <property type="entry name" value="LysR_HTH_N"/>
</dbReference>
<dbReference type="GO" id="GO:0043565">
    <property type="term" value="F:sequence-specific DNA binding"/>
    <property type="evidence" value="ECO:0007669"/>
    <property type="project" value="TreeGrafter"/>
</dbReference>
<evidence type="ECO:0000313" key="8">
    <source>
        <dbReference type="Proteomes" id="UP000243904"/>
    </source>
</evidence>
<proteinExistence type="inferred from homology"/>